<evidence type="ECO:0000256" key="4">
    <source>
        <dbReference type="ARBA" id="ARBA00022989"/>
    </source>
</evidence>
<evidence type="ECO:0000256" key="3">
    <source>
        <dbReference type="ARBA" id="ARBA00022692"/>
    </source>
</evidence>
<evidence type="ECO:0000313" key="7">
    <source>
        <dbReference type="EMBL" id="QBM26982.1"/>
    </source>
</evidence>
<evidence type="ECO:0000256" key="5">
    <source>
        <dbReference type="ARBA" id="ARBA00023136"/>
    </source>
</evidence>
<keyword evidence="5 6" id="KW-0472">Membrane</keyword>
<dbReference type="KEGG" id="hpse:HPF_04760"/>
<dbReference type="Pfam" id="PF02104">
    <property type="entry name" value="SURF1"/>
    <property type="match status" value="1"/>
</dbReference>
<sequence>MTPRTRFWTVTIAAAGTVGLTASLGVWQLSRAAQKQALETGIAERGAMAALDGAAVLSANGVVEPLLHRMVRLKGQWVPEASVFLDNRPMAGRSGFILVTPLRLSGDGRALLVQRGWVPRNFQDRSQVPEVPTPSDEVEVTGRLAPPPSRLFELGAAEQGRIRQNLDIESLARDTGLALLPMSVLQTGASPEGLLREWPRFESAAHKHHAYAAQWFAMSAVAAGLYAWFQLISPRRRRTLHGQDPR</sequence>
<gene>
    <name evidence="7" type="ORF">HPF_04760</name>
</gene>
<reference evidence="7 8" key="1">
    <citation type="submission" date="2019-03" db="EMBL/GenBank/DDBJ databases">
        <authorList>
            <person name="Sebastian G."/>
            <person name="Baumann P."/>
            <person name="Ruckert C."/>
            <person name="Kalinowski J."/>
            <person name="Nebel B."/>
            <person name="Takors R."/>
            <person name="Blombach B."/>
        </authorList>
    </citation>
    <scope>NUCLEOTIDE SEQUENCE [LARGE SCALE GENOMIC DNA]</scope>
    <source>
        <strain evidence="7 8">DSM 1084</strain>
    </source>
</reference>
<accession>A0A4P6WT59</accession>
<dbReference type="AlphaFoldDB" id="A0A4P6WT59"/>
<evidence type="ECO:0000313" key="8">
    <source>
        <dbReference type="Proteomes" id="UP000293912"/>
    </source>
</evidence>
<keyword evidence="4 6" id="KW-1133">Transmembrane helix</keyword>
<keyword evidence="3 6" id="KW-0812">Transmembrane</keyword>
<dbReference type="RefSeq" id="WP_127803464.1">
    <property type="nucleotide sequence ID" value="NZ_CP037867.1"/>
</dbReference>
<dbReference type="PANTHER" id="PTHR23427:SF2">
    <property type="entry name" value="SURFEIT LOCUS PROTEIN 1"/>
    <property type="match status" value="1"/>
</dbReference>
<dbReference type="GO" id="GO:0005886">
    <property type="term" value="C:plasma membrane"/>
    <property type="evidence" value="ECO:0007669"/>
    <property type="project" value="UniProtKB-SubCell"/>
</dbReference>
<keyword evidence="8" id="KW-1185">Reference proteome</keyword>
<feature type="transmembrane region" description="Helical" evidence="6">
    <location>
        <begin position="210"/>
        <end position="229"/>
    </location>
</feature>
<proteinExistence type="inferred from homology"/>
<protein>
    <recommendedName>
        <fullName evidence="6">SURF1-like protein</fullName>
    </recommendedName>
</protein>
<evidence type="ECO:0000256" key="2">
    <source>
        <dbReference type="ARBA" id="ARBA00007165"/>
    </source>
</evidence>
<comment type="caution">
    <text evidence="6">Lacks conserved residue(s) required for the propagation of feature annotation.</text>
</comment>
<keyword evidence="6" id="KW-1003">Cell membrane</keyword>
<comment type="similarity">
    <text evidence="2 6">Belongs to the SURF1 family.</text>
</comment>
<evidence type="ECO:0000256" key="6">
    <source>
        <dbReference type="RuleBase" id="RU363076"/>
    </source>
</evidence>
<dbReference type="InterPro" id="IPR045214">
    <property type="entry name" value="Surf1/Surf4"/>
</dbReference>
<dbReference type="Proteomes" id="UP000293912">
    <property type="component" value="Chromosome"/>
</dbReference>
<name>A0A4P6WT59_HYDPS</name>
<dbReference type="PROSITE" id="PS50895">
    <property type="entry name" value="SURF1"/>
    <property type="match status" value="1"/>
</dbReference>
<dbReference type="CDD" id="cd06662">
    <property type="entry name" value="SURF1"/>
    <property type="match status" value="1"/>
</dbReference>
<comment type="subcellular location">
    <subcellularLocation>
        <location evidence="6">Cell membrane</location>
        <topology evidence="6">Multi-pass membrane protein</topology>
    </subcellularLocation>
    <subcellularLocation>
        <location evidence="1">Membrane</location>
    </subcellularLocation>
</comment>
<dbReference type="EMBL" id="CP037867">
    <property type="protein sequence ID" value="QBM26982.1"/>
    <property type="molecule type" value="Genomic_DNA"/>
</dbReference>
<organism evidence="7 8">
    <name type="scientific">Hydrogenophaga pseudoflava</name>
    <name type="common">Pseudomonas carboxydoflava</name>
    <dbReference type="NCBI Taxonomy" id="47421"/>
    <lineage>
        <taxon>Bacteria</taxon>
        <taxon>Pseudomonadati</taxon>
        <taxon>Pseudomonadota</taxon>
        <taxon>Betaproteobacteria</taxon>
        <taxon>Burkholderiales</taxon>
        <taxon>Comamonadaceae</taxon>
        <taxon>Hydrogenophaga</taxon>
    </lineage>
</organism>
<dbReference type="PANTHER" id="PTHR23427">
    <property type="entry name" value="SURFEIT LOCUS PROTEIN"/>
    <property type="match status" value="1"/>
</dbReference>
<dbReference type="InterPro" id="IPR002994">
    <property type="entry name" value="Surf1/Shy1"/>
</dbReference>
<evidence type="ECO:0000256" key="1">
    <source>
        <dbReference type="ARBA" id="ARBA00004370"/>
    </source>
</evidence>